<feature type="compositionally biased region" description="Basic and acidic residues" evidence="2">
    <location>
        <begin position="504"/>
        <end position="522"/>
    </location>
</feature>
<dbReference type="InterPro" id="IPR011993">
    <property type="entry name" value="PH-like_dom_sf"/>
</dbReference>
<gene>
    <name evidence="5" type="ORF">ACA1_366630</name>
</gene>
<dbReference type="Pfam" id="PF00169">
    <property type="entry name" value="PH"/>
    <property type="match status" value="1"/>
</dbReference>
<evidence type="ECO:0000313" key="5">
    <source>
        <dbReference type="EMBL" id="ELR14051.1"/>
    </source>
</evidence>
<dbReference type="EMBL" id="KB008073">
    <property type="protein sequence ID" value="ELR14051.1"/>
    <property type="molecule type" value="Genomic_DNA"/>
</dbReference>
<feature type="compositionally biased region" description="Basic and acidic residues" evidence="2">
    <location>
        <begin position="231"/>
        <end position="249"/>
    </location>
</feature>
<keyword evidence="1" id="KW-0862">Zinc</keyword>
<reference evidence="5 6" key="1">
    <citation type="journal article" date="2013" name="Genome Biol.">
        <title>Genome of Acanthamoeba castellanii highlights extensive lateral gene transfer and early evolution of tyrosine kinase signaling.</title>
        <authorList>
            <person name="Clarke M."/>
            <person name="Lohan A.J."/>
            <person name="Liu B."/>
            <person name="Lagkouvardos I."/>
            <person name="Roy S."/>
            <person name="Zafar N."/>
            <person name="Bertelli C."/>
            <person name="Schilde C."/>
            <person name="Kianianmomeni A."/>
            <person name="Burglin T.R."/>
            <person name="Frech C."/>
            <person name="Turcotte B."/>
            <person name="Kopec K.O."/>
            <person name="Synnott J.M."/>
            <person name="Choo C."/>
            <person name="Paponov I."/>
            <person name="Finkler A."/>
            <person name="Soon Heng Tan C."/>
            <person name="Hutchins A.P."/>
            <person name="Weinmeier T."/>
            <person name="Rattei T."/>
            <person name="Chu J.S."/>
            <person name="Gimenez G."/>
            <person name="Irimia M."/>
            <person name="Rigden D.J."/>
            <person name="Fitzpatrick D.A."/>
            <person name="Lorenzo-Morales J."/>
            <person name="Bateman A."/>
            <person name="Chiu C.H."/>
            <person name="Tang P."/>
            <person name="Hegemann P."/>
            <person name="Fromm H."/>
            <person name="Raoult D."/>
            <person name="Greub G."/>
            <person name="Miranda-Saavedra D."/>
            <person name="Chen N."/>
            <person name="Nash P."/>
            <person name="Ginger M.L."/>
            <person name="Horn M."/>
            <person name="Schaap P."/>
            <person name="Caler L."/>
            <person name="Loftus B."/>
        </authorList>
    </citation>
    <scope>NUCLEOTIDE SEQUENCE [LARGE SCALE GENOMIC DNA]</scope>
    <source>
        <strain evidence="5 6">Neff</strain>
    </source>
</reference>
<dbReference type="PROSITE" id="PS50089">
    <property type="entry name" value="ZF_RING_2"/>
    <property type="match status" value="1"/>
</dbReference>
<dbReference type="OrthoDB" id="10251804at2759"/>
<feature type="compositionally biased region" description="Basic and acidic residues" evidence="2">
    <location>
        <begin position="281"/>
        <end position="294"/>
    </location>
</feature>
<feature type="region of interest" description="Disordered" evidence="2">
    <location>
        <begin position="83"/>
        <end position="105"/>
    </location>
</feature>
<evidence type="ECO:0000259" key="4">
    <source>
        <dbReference type="PROSITE" id="PS50089"/>
    </source>
</evidence>
<keyword evidence="1" id="KW-0863">Zinc-finger</keyword>
<keyword evidence="1" id="KW-0479">Metal-binding</keyword>
<evidence type="ECO:0000256" key="1">
    <source>
        <dbReference type="PROSITE-ProRule" id="PRU00175"/>
    </source>
</evidence>
<name>L8GPK0_ACACF</name>
<sequence>MEARKEEEPTGGLQPSFGLEVENLLKAIDAVERLLHEAGEPGAALAKLPESRTPANTATAAQLRHKTKHLVLWVKQLKLQHDQQQATNVGGPASPGAAPKGAASPLSALGHLSTATRRTASLPQPPTAAAAPSNATTSPQSGVQSTLASSSSSRPIRAATSSSPTTSPTLLIRNEFNLFSDTFSMPSARSSESTSFAPRSYLSGGDSDDPSPASSSPYAPPLSPQQQQQQDKVRYREGDESMKPRNSAKEEEETESGTSEDLFTPSSPPADSTFYLIDAKGPGKDVHILQHEGGDGGGGGKGRRDRSTSNHVKAGRMSGPAGARNPLCGWLHKSGNTFMSPWKRRYFVLDASERPLAVQQYSGFMTWGGGGGERRHNKTASPPMKQTLRLYYYISREDPVPKGFIDLALLEAIRPGVRYKNTFDITIANRVFHLKAETKEEADDWIWELRRWAEWARGRELAPNAREQQEKEERERKEKEEQDKAAASYRSRSAAVAPAPTAVQEEKKEEPRRRGEAEDKYKHGVAAAADARAKEVDTAAQYEAKLQLMEEVVEYKERELWNMRREAEKRTGLNIDDCSVEELEELESELLKALVRIKTVKKKKAKEVRDSIKMDLLQLDVCRACFVNTRRVVFLPCGHFEVCEDCAEKASECHRCNRPIERRVEVRET</sequence>
<feature type="region of interest" description="Disordered" evidence="2">
    <location>
        <begin position="119"/>
        <end position="168"/>
    </location>
</feature>
<dbReference type="InterPro" id="IPR051707">
    <property type="entry name" value="PI-Interact_SigTrans_Reg"/>
</dbReference>
<dbReference type="SUPFAM" id="SSF50729">
    <property type="entry name" value="PH domain-like"/>
    <property type="match status" value="1"/>
</dbReference>
<proteinExistence type="predicted"/>
<feature type="domain" description="RING-type" evidence="4">
    <location>
        <begin position="622"/>
        <end position="657"/>
    </location>
</feature>
<evidence type="ECO:0000259" key="3">
    <source>
        <dbReference type="PROSITE" id="PS50003"/>
    </source>
</evidence>
<dbReference type="VEuPathDB" id="AmoebaDB:ACA1_366630"/>
<dbReference type="RefSeq" id="XP_004336064.1">
    <property type="nucleotide sequence ID" value="XM_004336016.1"/>
</dbReference>
<dbReference type="PANTHER" id="PTHR14336">
    <property type="entry name" value="TANDEM PH DOMAIN CONTAINING PROTEIN"/>
    <property type="match status" value="1"/>
</dbReference>
<organism evidence="5 6">
    <name type="scientific">Acanthamoeba castellanii (strain ATCC 30010 / Neff)</name>
    <dbReference type="NCBI Taxonomy" id="1257118"/>
    <lineage>
        <taxon>Eukaryota</taxon>
        <taxon>Amoebozoa</taxon>
        <taxon>Discosea</taxon>
        <taxon>Longamoebia</taxon>
        <taxon>Centramoebida</taxon>
        <taxon>Acanthamoebidae</taxon>
        <taxon>Acanthamoeba</taxon>
    </lineage>
</organism>
<feature type="region of interest" description="Disordered" evidence="2">
    <location>
        <begin position="185"/>
        <end position="320"/>
    </location>
</feature>
<dbReference type="Pfam" id="PF13920">
    <property type="entry name" value="zf-C3HC4_3"/>
    <property type="match status" value="1"/>
</dbReference>
<feature type="region of interest" description="Disordered" evidence="2">
    <location>
        <begin position="463"/>
        <end position="523"/>
    </location>
</feature>
<dbReference type="Gene3D" id="2.30.29.30">
    <property type="entry name" value="Pleckstrin-homology domain (PH domain)/Phosphotyrosine-binding domain (PTB)"/>
    <property type="match status" value="1"/>
</dbReference>
<dbReference type="SMART" id="SM00233">
    <property type="entry name" value="PH"/>
    <property type="match status" value="1"/>
</dbReference>
<dbReference type="Gene3D" id="3.30.40.10">
    <property type="entry name" value="Zinc/RING finger domain, C3HC4 (zinc finger)"/>
    <property type="match status" value="1"/>
</dbReference>
<dbReference type="PROSITE" id="PS50003">
    <property type="entry name" value="PH_DOMAIN"/>
    <property type="match status" value="1"/>
</dbReference>
<feature type="compositionally biased region" description="Low complexity" evidence="2">
    <location>
        <begin position="485"/>
        <end position="503"/>
    </location>
</feature>
<dbReference type="GeneID" id="14914554"/>
<dbReference type="InterPro" id="IPR013083">
    <property type="entry name" value="Znf_RING/FYVE/PHD"/>
</dbReference>
<dbReference type="KEGG" id="acan:ACA1_366630"/>
<dbReference type="GO" id="GO:0008270">
    <property type="term" value="F:zinc ion binding"/>
    <property type="evidence" value="ECO:0007669"/>
    <property type="project" value="UniProtKB-KW"/>
</dbReference>
<feature type="compositionally biased region" description="Low complexity" evidence="2">
    <location>
        <begin position="90"/>
        <end position="105"/>
    </location>
</feature>
<evidence type="ECO:0000256" key="2">
    <source>
        <dbReference type="SAM" id="MobiDB-lite"/>
    </source>
</evidence>
<dbReference type="AlphaFoldDB" id="L8GPK0"/>
<dbReference type="Proteomes" id="UP000011083">
    <property type="component" value="Unassembled WGS sequence"/>
</dbReference>
<feature type="compositionally biased region" description="Low complexity" evidence="2">
    <location>
        <begin position="200"/>
        <end position="217"/>
    </location>
</feature>
<dbReference type="STRING" id="1257118.L8GPK0"/>
<dbReference type="InterPro" id="IPR001841">
    <property type="entry name" value="Znf_RING"/>
</dbReference>
<keyword evidence="6" id="KW-1185">Reference proteome</keyword>
<dbReference type="InterPro" id="IPR001849">
    <property type="entry name" value="PH_domain"/>
</dbReference>
<evidence type="ECO:0000313" key="6">
    <source>
        <dbReference type="Proteomes" id="UP000011083"/>
    </source>
</evidence>
<feature type="compositionally biased region" description="Polar residues" evidence="2">
    <location>
        <begin position="185"/>
        <end position="197"/>
    </location>
</feature>
<accession>L8GPK0</accession>
<feature type="compositionally biased region" description="Basic and acidic residues" evidence="2">
    <location>
        <begin position="467"/>
        <end position="484"/>
    </location>
</feature>
<feature type="domain" description="PH" evidence="3">
    <location>
        <begin position="324"/>
        <end position="454"/>
    </location>
</feature>
<protein>
    <submittedName>
        <fullName evidence="5">PH domain containing protein</fullName>
    </submittedName>
</protein>